<name>A0A3D9DMF7_9FLAO</name>
<gene>
    <name evidence="1" type="ORF">DRF60_06900</name>
</gene>
<keyword evidence="2" id="KW-1185">Reference proteome</keyword>
<dbReference type="EMBL" id="QNUH01000005">
    <property type="protein sequence ID" value="REC79021.1"/>
    <property type="molecule type" value="Genomic_DNA"/>
</dbReference>
<dbReference type="Proteomes" id="UP000257030">
    <property type="component" value="Unassembled WGS sequence"/>
</dbReference>
<accession>A0A3D9DMF7</accession>
<dbReference type="RefSeq" id="WP_116011381.1">
    <property type="nucleotide sequence ID" value="NZ_QNUH01000005.1"/>
</dbReference>
<evidence type="ECO:0000313" key="2">
    <source>
        <dbReference type="Proteomes" id="UP000257030"/>
    </source>
</evidence>
<comment type="caution">
    <text evidence="1">The sequence shown here is derived from an EMBL/GenBank/DDBJ whole genome shotgun (WGS) entry which is preliminary data.</text>
</comment>
<organism evidence="1 2">
    <name type="scientific">Chryseobacterium elymi</name>
    <dbReference type="NCBI Taxonomy" id="395936"/>
    <lineage>
        <taxon>Bacteria</taxon>
        <taxon>Pseudomonadati</taxon>
        <taxon>Bacteroidota</taxon>
        <taxon>Flavobacteriia</taxon>
        <taxon>Flavobacteriales</taxon>
        <taxon>Weeksellaceae</taxon>
        <taxon>Chryseobacterium group</taxon>
        <taxon>Chryseobacterium</taxon>
    </lineage>
</organism>
<protein>
    <submittedName>
        <fullName evidence="1">Uncharacterized protein</fullName>
    </submittedName>
</protein>
<dbReference type="AlphaFoldDB" id="A0A3D9DMF7"/>
<evidence type="ECO:0000313" key="1">
    <source>
        <dbReference type="EMBL" id="REC79021.1"/>
    </source>
</evidence>
<proteinExistence type="predicted"/>
<reference evidence="1 2" key="1">
    <citation type="journal article" date="2010" name="Syst. Appl. Microbiol.">
        <title>Four new species of Chryseobacterium from the rhizosphere of coastal sand dune plants, Chryseobacterium elymi sp. nov., Chryseobacterium hagamense sp. nov., Chryseobacterium lathyri sp. nov. and Chryseobacterium rhizosphaerae sp. nov.</title>
        <authorList>
            <person name="Cho S.H."/>
            <person name="Lee K.S."/>
            <person name="Shin D.S."/>
            <person name="Han J.H."/>
            <person name="Park K.S."/>
            <person name="Lee C.H."/>
            <person name="Park K.H."/>
            <person name="Kim S.B."/>
        </authorList>
    </citation>
    <scope>NUCLEOTIDE SEQUENCE [LARGE SCALE GENOMIC DNA]</scope>
    <source>
        <strain evidence="1 2">KCTC 22547</strain>
    </source>
</reference>
<sequence>MKTEAELRILSSKLIHMPLRKNSDCTNPNFNNKQCHSARFLVPWWHVNKEFTIKSASKLHEILYHQFKNFIKKRTNTLITQYTLTNNHEKSI</sequence>